<dbReference type="GO" id="GO:0000981">
    <property type="term" value="F:DNA-binding transcription factor activity, RNA polymerase II-specific"/>
    <property type="evidence" value="ECO:0007669"/>
    <property type="project" value="InterPro"/>
</dbReference>
<reference evidence="8" key="1">
    <citation type="submission" date="2021-06" db="EMBL/GenBank/DDBJ databases">
        <authorList>
            <person name="Kallberg Y."/>
            <person name="Tangrot J."/>
            <person name="Rosling A."/>
        </authorList>
    </citation>
    <scope>NUCLEOTIDE SEQUENCE</scope>
    <source>
        <strain evidence="8">IN212</strain>
    </source>
</reference>
<evidence type="ECO:0000256" key="6">
    <source>
        <dbReference type="SAM" id="MobiDB-lite"/>
    </source>
</evidence>
<evidence type="ECO:0000256" key="2">
    <source>
        <dbReference type="ARBA" id="ARBA00022723"/>
    </source>
</evidence>
<evidence type="ECO:0000313" key="8">
    <source>
        <dbReference type="EMBL" id="CAG8660773.1"/>
    </source>
</evidence>
<dbReference type="OrthoDB" id="2437061at2759"/>
<feature type="compositionally biased region" description="Polar residues" evidence="6">
    <location>
        <begin position="266"/>
        <end position="275"/>
    </location>
</feature>
<sequence>MEQVLTNQQESSENGILSWVEDQSELSQKKLLKKRGKICSNACNKCKRDKKKCDGDSETKKACTNCIDRKRECKFSNIRRKPRANIQNIQQLINRMEIIEEELKKLIEEISFIKHIKNIFFKMINPSTTNEQVMELRKRLFEELTKEPENQEFFENKISIESPSSSLPLFNSYEDLSSESMSSQIKFPDSLSFNFNDLMANKELSKSENDSALLDGEYFQAEKQSEEEKQAQETKSYQAENTYDERKRKSEKQKNKDTKKPRKNAKGTTSKQTGNFPGISVIYPTPKGYETHKFVASENAQYKSSPSPVFHLGLMTVNNNLNENNPNLQAATPTADSYCYQTSTNIEQNSFINQFVIQQFLLSNNMTTGICHPETEF</sequence>
<keyword evidence="4" id="KW-0539">Nucleus</keyword>
<dbReference type="EMBL" id="CAJVPZ010014788">
    <property type="protein sequence ID" value="CAG8660773.1"/>
    <property type="molecule type" value="Genomic_DNA"/>
</dbReference>
<dbReference type="PANTHER" id="PTHR46910">
    <property type="entry name" value="TRANSCRIPTION FACTOR PDR1"/>
    <property type="match status" value="1"/>
</dbReference>
<protein>
    <submittedName>
        <fullName evidence="8">9865_t:CDS:1</fullName>
    </submittedName>
</protein>
<evidence type="ECO:0000256" key="3">
    <source>
        <dbReference type="ARBA" id="ARBA00023125"/>
    </source>
</evidence>
<evidence type="ECO:0000256" key="1">
    <source>
        <dbReference type="ARBA" id="ARBA00004123"/>
    </source>
</evidence>
<dbReference type="InterPro" id="IPR036864">
    <property type="entry name" value="Zn2-C6_fun-type_DNA-bd_sf"/>
</dbReference>
<evidence type="ECO:0000313" key="9">
    <source>
        <dbReference type="Proteomes" id="UP000789396"/>
    </source>
</evidence>
<proteinExistence type="predicted"/>
<keyword evidence="3" id="KW-0238">DNA-binding</keyword>
<evidence type="ECO:0000256" key="4">
    <source>
        <dbReference type="ARBA" id="ARBA00023242"/>
    </source>
</evidence>
<comment type="subcellular location">
    <subcellularLocation>
        <location evidence="1">Nucleus</location>
    </subcellularLocation>
</comment>
<name>A0A9N9E135_9GLOM</name>
<dbReference type="PROSITE" id="PS50048">
    <property type="entry name" value="ZN2_CY6_FUNGAL_2"/>
    <property type="match status" value="1"/>
</dbReference>
<dbReference type="Proteomes" id="UP000789396">
    <property type="component" value="Unassembled WGS sequence"/>
</dbReference>
<evidence type="ECO:0000259" key="7">
    <source>
        <dbReference type="PROSITE" id="PS50048"/>
    </source>
</evidence>
<dbReference type="GO" id="GO:0003677">
    <property type="term" value="F:DNA binding"/>
    <property type="evidence" value="ECO:0007669"/>
    <property type="project" value="UniProtKB-KW"/>
</dbReference>
<feature type="coiled-coil region" evidence="5">
    <location>
        <begin position="86"/>
        <end position="116"/>
    </location>
</feature>
<dbReference type="PROSITE" id="PS00463">
    <property type="entry name" value="ZN2_CY6_FUNGAL_1"/>
    <property type="match status" value="1"/>
</dbReference>
<dbReference type="Gene3D" id="4.10.240.10">
    <property type="entry name" value="Zn(2)-C6 fungal-type DNA-binding domain"/>
    <property type="match status" value="1"/>
</dbReference>
<keyword evidence="9" id="KW-1185">Reference proteome</keyword>
<gene>
    <name evidence="8" type="ORF">RFULGI_LOCUS8839</name>
</gene>
<evidence type="ECO:0000256" key="5">
    <source>
        <dbReference type="SAM" id="Coils"/>
    </source>
</evidence>
<comment type="caution">
    <text evidence="8">The sequence shown here is derived from an EMBL/GenBank/DDBJ whole genome shotgun (WGS) entry which is preliminary data.</text>
</comment>
<feature type="region of interest" description="Disordered" evidence="6">
    <location>
        <begin position="221"/>
        <end position="280"/>
    </location>
</feature>
<dbReference type="GO" id="GO:0005634">
    <property type="term" value="C:nucleus"/>
    <property type="evidence" value="ECO:0007669"/>
    <property type="project" value="UniProtKB-SubCell"/>
</dbReference>
<feature type="domain" description="Zn(2)-C6 fungal-type" evidence="7">
    <location>
        <begin position="42"/>
        <end position="75"/>
    </location>
</feature>
<keyword evidence="5" id="KW-0175">Coiled coil</keyword>
<feature type="compositionally biased region" description="Basic and acidic residues" evidence="6">
    <location>
        <begin position="243"/>
        <end position="258"/>
    </location>
</feature>
<dbReference type="InterPro" id="IPR050987">
    <property type="entry name" value="AtrR-like"/>
</dbReference>
<keyword evidence="2" id="KW-0479">Metal-binding</keyword>
<dbReference type="PANTHER" id="PTHR46910:SF3">
    <property type="entry name" value="HALOTOLERANCE PROTEIN 9-RELATED"/>
    <property type="match status" value="1"/>
</dbReference>
<organism evidence="8 9">
    <name type="scientific">Racocetra fulgida</name>
    <dbReference type="NCBI Taxonomy" id="60492"/>
    <lineage>
        <taxon>Eukaryota</taxon>
        <taxon>Fungi</taxon>
        <taxon>Fungi incertae sedis</taxon>
        <taxon>Mucoromycota</taxon>
        <taxon>Glomeromycotina</taxon>
        <taxon>Glomeromycetes</taxon>
        <taxon>Diversisporales</taxon>
        <taxon>Gigasporaceae</taxon>
        <taxon>Racocetra</taxon>
    </lineage>
</organism>
<dbReference type="GO" id="GO:0008270">
    <property type="term" value="F:zinc ion binding"/>
    <property type="evidence" value="ECO:0007669"/>
    <property type="project" value="InterPro"/>
</dbReference>
<dbReference type="AlphaFoldDB" id="A0A9N9E135"/>
<feature type="compositionally biased region" description="Basic and acidic residues" evidence="6">
    <location>
        <begin position="223"/>
        <end position="232"/>
    </location>
</feature>
<dbReference type="SUPFAM" id="SSF57701">
    <property type="entry name" value="Zn2/Cys6 DNA-binding domain"/>
    <property type="match status" value="1"/>
</dbReference>
<dbReference type="InterPro" id="IPR001138">
    <property type="entry name" value="Zn2Cys6_DnaBD"/>
</dbReference>
<accession>A0A9N9E135</accession>